<evidence type="ECO:0000259" key="22">
    <source>
        <dbReference type="PROSITE" id="PS51201"/>
    </source>
</evidence>
<evidence type="ECO:0000313" key="24">
    <source>
        <dbReference type="Proteomes" id="UP001359559"/>
    </source>
</evidence>
<dbReference type="GO" id="GO:0015386">
    <property type="term" value="F:potassium:proton antiporter activity"/>
    <property type="evidence" value="ECO:0007669"/>
    <property type="project" value="UniProtKB-ARBA"/>
</dbReference>
<dbReference type="GO" id="GO:0006885">
    <property type="term" value="P:regulation of pH"/>
    <property type="evidence" value="ECO:0007669"/>
    <property type="project" value="UniProtKB-ARBA"/>
</dbReference>
<dbReference type="PANTHER" id="PTHR46157">
    <property type="entry name" value="K(+) EFFLUX ANTIPORTER 3, CHLOROPLASTIC"/>
    <property type="match status" value="1"/>
</dbReference>
<keyword evidence="15" id="KW-0406">Ion transport</keyword>
<dbReference type="GO" id="GO:1900069">
    <property type="term" value="P:regulation of cellular hyperosmotic salinity response"/>
    <property type="evidence" value="ECO:0007669"/>
    <property type="project" value="UniProtKB-ARBA"/>
</dbReference>
<feature type="compositionally biased region" description="Polar residues" evidence="20">
    <location>
        <begin position="1186"/>
        <end position="1202"/>
    </location>
</feature>
<keyword evidence="8 21" id="KW-0812">Transmembrane</keyword>
<sequence length="1208" mass="129852">MDIAFRLPQSKLVLDGFDSCIVFGGRGFGCAFLGNKRTILKARFSGMNKVGSCGRGSNSRVVCVGGLKKGLSWKDDERFRGHRVVWSKCQGNDSLAYVNGNGRNVDHVEGAGEDSDLRSISGAELSEPLGEQEGKGGKKEIGGEVEEEVQSVDELRELLQKAVKALEAARVNSIVFEEKVKKIAETAIFLQDEAANAWNNVTSTLDVIQDIVGQEFVAKEAVQKATMALSLAEARLQVAIESLEVSKEVYDSPQGSNKSDGVKNIMQEEKELLVAQEDIKDCQTNLAICEAELRSLQNRKEELQNEVNKLHELAGQAQINAAKAEENVTHIMLLAEQAVATELEAAQHVNDAEIALLKADKSAASLNADTQDTLQVQDVVAIPEEEKVVQNFSGDDAVKREPDFSIDDESLLAMQLPDIQSDETSKSLQDIAQYDYLSDHENGQLSSDSSKEAEVELEKLKNVVQTKKQETQKDLTRDNSPVAPKTLLKKSSRFFPASFFSFTVDGTDYTPASVFQDLLEYAQKQLPQLVVSLLLIGAGLALYNNRTEKSAQLLQQPEVIATTVEEVSSSAKPLVRQLQELPRRIKKIIVSSSTQEVDEEEASLFDMLWLLLASVVFVPIFQKIPGGSPVLGYLAAGILIGPYGLSIIRHVHGTKAIAEFGVVFLLFNIGLELSVERLSSMKKYVFGLGSTQVLVTAVVVGLVTHYICGQAGPAAIVIGNGLALSSTAVVLQVLQERGESTSRHGRATFSVLLFQDLAVVVLLILIPLISPNSSKGGVGFQAIAEALGLAAVKAVVAITVIIAGGRLLLRPIYKQIAENQNAEIFSANTLFVILGTSLLTARAGLSMALGAFLAGLLLAETEFSLQVESDIAPYRGLLLGLFFMTVGMSIDPKLLVSNFPVIAGTLGLLICGKTMLVCLIGRMFGISLISAIRVGLLLAPGGEFAFVAFGEAVNQGIMSSRLSSLLFLVVGISMALTPWLAAGGQLLASRFELHDVRSLLPVESETDDLQDHIVICGFGRVGQIIAQLLSEQLIPFVALDVRSDRVAVGRSLGLPVYFGDAGSREVLHKVGAERASAAAVTLDSPGANYRTVWALSKHFPNVKTFVRAHDVDHGLNLEKAGATAVVPETLEPSLQLAAAVLAQAKLPTSEIAATINEFRSRHLAELTELSETSGSSLGYGYNTVMSKPKSQSLDSSDDTQVSEGKLAT</sequence>
<evidence type="ECO:0000256" key="8">
    <source>
        <dbReference type="ARBA" id="ARBA00022692"/>
    </source>
</evidence>
<feature type="compositionally biased region" description="Basic and acidic residues" evidence="20">
    <location>
        <begin position="132"/>
        <end position="142"/>
    </location>
</feature>
<dbReference type="GO" id="GO:0080022">
    <property type="term" value="P:primary root development"/>
    <property type="evidence" value="ECO:0007669"/>
    <property type="project" value="UniProtKB-ARBA"/>
</dbReference>
<dbReference type="Pfam" id="PF00999">
    <property type="entry name" value="Na_H_Exchanger"/>
    <property type="match status" value="1"/>
</dbReference>
<proteinExistence type="inferred from homology"/>
<dbReference type="AlphaFoldDB" id="A0AAN9PC13"/>
<feature type="transmembrane region" description="Helical" evidence="21">
    <location>
        <begin position="789"/>
        <end position="809"/>
    </location>
</feature>
<evidence type="ECO:0000256" key="11">
    <source>
        <dbReference type="ARBA" id="ARBA00022958"/>
    </source>
</evidence>
<keyword evidence="3" id="KW-0050">Antiport</keyword>
<evidence type="ECO:0000256" key="9">
    <source>
        <dbReference type="ARBA" id="ARBA00022780"/>
    </source>
</evidence>
<reference evidence="23 24" key="1">
    <citation type="submission" date="2024-01" db="EMBL/GenBank/DDBJ databases">
        <title>The genomes of 5 underutilized Papilionoideae crops provide insights into root nodulation and disease resistance.</title>
        <authorList>
            <person name="Yuan L."/>
        </authorList>
    </citation>
    <scope>NUCLEOTIDE SEQUENCE [LARGE SCALE GENOMIC DNA]</scope>
    <source>
        <strain evidence="23">LY-2023</strain>
        <tissue evidence="23">Leaf</tissue>
    </source>
</reference>
<evidence type="ECO:0000256" key="7">
    <source>
        <dbReference type="ARBA" id="ARBA00022682"/>
    </source>
</evidence>
<evidence type="ECO:0000256" key="15">
    <source>
        <dbReference type="ARBA" id="ARBA00023065"/>
    </source>
</evidence>
<keyword evidence="2" id="KW-0813">Transport</keyword>
<feature type="region of interest" description="Disordered" evidence="20">
    <location>
        <begin position="124"/>
        <end position="144"/>
    </location>
</feature>
<keyword evidence="12 21" id="KW-1133">Transmembrane helix</keyword>
<dbReference type="PANTHER" id="PTHR46157:SF2">
    <property type="entry name" value="K(+) EFFLUX ANTIPORTER 1, CHLOROPLASTIC-RELATED"/>
    <property type="match status" value="1"/>
</dbReference>
<comment type="catalytic activity">
    <reaction evidence="17">
        <text>K(+)(in) + H(+)(out) = K(+)(out) + H(+)(in)</text>
        <dbReference type="Rhea" id="RHEA:29467"/>
        <dbReference type="ChEBI" id="CHEBI:15378"/>
        <dbReference type="ChEBI" id="CHEBI:29103"/>
    </reaction>
</comment>
<protein>
    <recommendedName>
        <fullName evidence="22">RCK N-terminal domain-containing protein</fullName>
    </recommendedName>
</protein>
<evidence type="ECO:0000256" key="17">
    <source>
        <dbReference type="ARBA" id="ARBA00047912"/>
    </source>
</evidence>
<feature type="region of interest" description="Disordered" evidence="20">
    <location>
        <begin position="1186"/>
        <end position="1208"/>
    </location>
</feature>
<evidence type="ECO:0000256" key="19">
    <source>
        <dbReference type="SAM" id="Coils"/>
    </source>
</evidence>
<dbReference type="SUPFAM" id="SSF51735">
    <property type="entry name" value="NAD(P)-binding Rossmann-fold domains"/>
    <property type="match status" value="1"/>
</dbReference>
<feature type="transmembrane region" description="Helical" evidence="21">
    <location>
        <begin position="713"/>
        <end position="734"/>
    </location>
</feature>
<dbReference type="InterPro" id="IPR004771">
    <property type="entry name" value="K/H_exchanger"/>
</dbReference>
<keyword evidence="10" id="KW-0809">Transit peptide</keyword>
<organism evidence="23 24">
    <name type="scientific">Clitoria ternatea</name>
    <name type="common">Butterfly pea</name>
    <dbReference type="NCBI Taxonomy" id="43366"/>
    <lineage>
        <taxon>Eukaryota</taxon>
        <taxon>Viridiplantae</taxon>
        <taxon>Streptophyta</taxon>
        <taxon>Embryophyta</taxon>
        <taxon>Tracheophyta</taxon>
        <taxon>Spermatophyta</taxon>
        <taxon>Magnoliopsida</taxon>
        <taxon>eudicotyledons</taxon>
        <taxon>Gunneridae</taxon>
        <taxon>Pentapetalae</taxon>
        <taxon>rosids</taxon>
        <taxon>fabids</taxon>
        <taxon>Fabales</taxon>
        <taxon>Fabaceae</taxon>
        <taxon>Papilionoideae</taxon>
        <taxon>50 kb inversion clade</taxon>
        <taxon>NPAAA clade</taxon>
        <taxon>indigoferoid/millettioid clade</taxon>
        <taxon>Phaseoleae</taxon>
        <taxon>Clitoria</taxon>
    </lineage>
</organism>
<dbReference type="NCBIfam" id="TIGR00932">
    <property type="entry name" value="2a37"/>
    <property type="match status" value="1"/>
</dbReference>
<evidence type="ECO:0000256" key="3">
    <source>
        <dbReference type="ARBA" id="ARBA00022449"/>
    </source>
</evidence>
<accession>A0AAN9PC13</accession>
<feature type="transmembrane region" description="Helical" evidence="21">
    <location>
        <begin position="830"/>
        <end position="859"/>
    </location>
</feature>
<evidence type="ECO:0000256" key="16">
    <source>
        <dbReference type="ARBA" id="ARBA00023136"/>
    </source>
</evidence>
<dbReference type="GO" id="GO:0009738">
    <property type="term" value="P:abscisic acid-activated signaling pathway"/>
    <property type="evidence" value="ECO:0007669"/>
    <property type="project" value="UniProtKB-KW"/>
</dbReference>
<gene>
    <name evidence="23" type="ORF">RJT34_15492</name>
</gene>
<feature type="domain" description="RCK N-terminal" evidence="22">
    <location>
        <begin position="1010"/>
        <end position="1127"/>
    </location>
</feature>
<keyword evidence="7" id="KW-0938">Abscisic acid signaling pathway</keyword>
<dbReference type="GO" id="GO:0019722">
    <property type="term" value="P:calcium-mediated signaling"/>
    <property type="evidence" value="ECO:0007669"/>
    <property type="project" value="UniProtKB-ARBA"/>
</dbReference>
<dbReference type="GO" id="GO:2001057">
    <property type="term" value="P:reactive nitrogen species metabolic process"/>
    <property type="evidence" value="ECO:0007669"/>
    <property type="project" value="UniProtKB-ARBA"/>
</dbReference>
<dbReference type="EMBL" id="JAYKXN010000004">
    <property type="protein sequence ID" value="KAK7292641.1"/>
    <property type="molecule type" value="Genomic_DNA"/>
</dbReference>
<dbReference type="GO" id="GO:1900140">
    <property type="term" value="P:regulation of seedling development"/>
    <property type="evidence" value="ECO:0007669"/>
    <property type="project" value="UniProtKB-ARBA"/>
</dbReference>
<evidence type="ECO:0000256" key="5">
    <source>
        <dbReference type="ARBA" id="ARBA00022538"/>
    </source>
</evidence>
<feature type="transmembrane region" description="Helical" evidence="21">
    <location>
        <begin position="962"/>
        <end position="981"/>
    </location>
</feature>
<feature type="transmembrane region" description="Helical" evidence="21">
    <location>
        <begin position="685"/>
        <end position="707"/>
    </location>
</feature>
<keyword evidence="4" id="KW-0150">Chloroplast</keyword>
<evidence type="ECO:0000256" key="4">
    <source>
        <dbReference type="ARBA" id="ARBA00022528"/>
    </source>
</evidence>
<dbReference type="GO" id="GO:0009706">
    <property type="term" value="C:chloroplast inner membrane"/>
    <property type="evidence" value="ECO:0007669"/>
    <property type="project" value="UniProtKB-SubCell"/>
</dbReference>
<keyword evidence="11" id="KW-0630">Potassium</keyword>
<feature type="coiled-coil region" evidence="19">
    <location>
        <begin position="145"/>
        <end position="172"/>
    </location>
</feature>
<feature type="transmembrane region" description="Helical" evidence="21">
    <location>
        <begin position="871"/>
        <end position="890"/>
    </location>
</feature>
<dbReference type="GO" id="GO:2000377">
    <property type="term" value="P:regulation of reactive oxygen species metabolic process"/>
    <property type="evidence" value="ECO:0007669"/>
    <property type="project" value="UniProtKB-ARBA"/>
</dbReference>
<comment type="subcellular location">
    <subcellularLocation>
        <location evidence="1">Plastid</location>
        <location evidence="1">Chloroplast inner membrane</location>
        <topology evidence="1">Multi-pass membrane protein</topology>
    </subcellularLocation>
</comment>
<evidence type="ECO:0000256" key="1">
    <source>
        <dbReference type="ARBA" id="ARBA00004478"/>
    </source>
</evidence>
<keyword evidence="5" id="KW-0633">Potassium transport</keyword>
<dbReference type="GO" id="GO:2000070">
    <property type="term" value="P:regulation of response to water deprivation"/>
    <property type="evidence" value="ECO:0007669"/>
    <property type="project" value="UniProtKB-ARBA"/>
</dbReference>
<dbReference type="InterPro" id="IPR036291">
    <property type="entry name" value="NAD(P)-bd_dom_sf"/>
</dbReference>
<evidence type="ECO:0000256" key="14">
    <source>
        <dbReference type="ARBA" id="ARBA00023054"/>
    </source>
</evidence>
<evidence type="ECO:0000256" key="12">
    <source>
        <dbReference type="ARBA" id="ARBA00022989"/>
    </source>
</evidence>
<evidence type="ECO:0000256" key="2">
    <source>
        <dbReference type="ARBA" id="ARBA00022448"/>
    </source>
</evidence>
<keyword evidence="14 19" id="KW-0175">Coiled coil</keyword>
<keyword evidence="13" id="KW-0007">Acetylation</keyword>
<keyword evidence="6" id="KW-0934">Plastid</keyword>
<dbReference type="GO" id="GO:0042794">
    <property type="term" value="P:plastid rRNA transcription"/>
    <property type="evidence" value="ECO:0007669"/>
    <property type="project" value="UniProtKB-ARBA"/>
</dbReference>
<keyword evidence="24" id="KW-1185">Reference proteome</keyword>
<keyword evidence="16 21" id="KW-0472">Membrane</keyword>
<dbReference type="InterPro" id="IPR038770">
    <property type="entry name" value="Na+/solute_symporter_sf"/>
</dbReference>
<evidence type="ECO:0000256" key="21">
    <source>
        <dbReference type="SAM" id="Phobius"/>
    </source>
</evidence>
<feature type="transmembrane region" description="Helical" evidence="21">
    <location>
        <begin position="930"/>
        <end position="950"/>
    </location>
</feature>
<dbReference type="GO" id="GO:0009646">
    <property type="term" value="P:response to absence of light"/>
    <property type="evidence" value="ECO:0007669"/>
    <property type="project" value="UniProtKB-ARBA"/>
</dbReference>
<dbReference type="FunFam" id="3.40.50.720:FF:000134">
    <property type="entry name" value="K(+) efflux antiporter 2 chloroplastic"/>
    <property type="match status" value="1"/>
</dbReference>
<dbReference type="Gene3D" id="1.20.1530.20">
    <property type="match status" value="1"/>
</dbReference>
<dbReference type="InterPro" id="IPR003148">
    <property type="entry name" value="RCK_N"/>
</dbReference>
<dbReference type="GO" id="GO:0010109">
    <property type="term" value="P:regulation of photosynthesis"/>
    <property type="evidence" value="ECO:0007669"/>
    <property type="project" value="UniProtKB-ARBA"/>
</dbReference>
<evidence type="ECO:0000256" key="13">
    <source>
        <dbReference type="ARBA" id="ARBA00022990"/>
    </source>
</evidence>
<evidence type="ECO:0000256" key="6">
    <source>
        <dbReference type="ARBA" id="ARBA00022640"/>
    </source>
</evidence>
<dbReference type="PROSITE" id="PS51201">
    <property type="entry name" value="RCK_N"/>
    <property type="match status" value="1"/>
</dbReference>
<comment type="caution">
    <text evidence="23">The sequence shown here is derived from an EMBL/GenBank/DDBJ whole genome shotgun (WGS) entry which is preliminary data.</text>
</comment>
<dbReference type="FunFam" id="1.20.1530.20:FF:000007">
    <property type="entry name" value="K(+) efflux antiporter 2 chloroplastic"/>
    <property type="match status" value="1"/>
</dbReference>
<feature type="coiled-coil region" evidence="19">
    <location>
        <begin position="265"/>
        <end position="327"/>
    </location>
</feature>
<dbReference type="Proteomes" id="UP001359559">
    <property type="component" value="Unassembled WGS sequence"/>
</dbReference>
<dbReference type="Gene3D" id="3.40.50.720">
    <property type="entry name" value="NAD(P)-binding Rossmann-like Domain"/>
    <property type="match status" value="1"/>
</dbReference>
<evidence type="ECO:0000256" key="18">
    <source>
        <dbReference type="ARBA" id="ARBA00061484"/>
    </source>
</evidence>
<keyword evidence="9" id="KW-1001">Plastid inner membrane</keyword>
<feature type="transmembrane region" description="Helical" evidence="21">
    <location>
        <begin position="902"/>
        <end position="924"/>
    </location>
</feature>
<comment type="similarity">
    <text evidence="18">Belongs to the monovalent cation:proton antiporter 2 (CPA2) transporter (TC 2.A.37) family. KEA (TC 2.A.37.1) subfamily.</text>
</comment>
<dbReference type="Pfam" id="PF02254">
    <property type="entry name" value="TrkA_N"/>
    <property type="match status" value="1"/>
</dbReference>
<dbReference type="GO" id="GO:0009744">
    <property type="term" value="P:response to sucrose"/>
    <property type="evidence" value="ECO:0007669"/>
    <property type="project" value="UniProtKB-ARBA"/>
</dbReference>
<dbReference type="GO" id="GO:0140899">
    <property type="term" value="P:plastid gene expression"/>
    <property type="evidence" value="ECO:0007669"/>
    <property type="project" value="UniProtKB-ARBA"/>
</dbReference>
<evidence type="ECO:0000256" key="20">
    <source>
        <dbReference type="SAM" id="MobiDB-lite"/>
    </source>
</evidence>
<feature type="transmembrane region" description="Helical" evidence="21">
    <location>
        <begin position="746"/>
        <end position="769"/>
    </location>
</feature>
<evidence type="ECO:0000313" key="23">
    <source>
        <dbReference type="EMBL" id="KAK7292641.1"/>
    </source>
</evidence>
<name>A0AAN9PC13_CLITE</name>
<dbReference type="InterPro" id="IPR006153">
    <property type="entry name" value="Cation/H_exchanger_TM"/>
</dbReference>
<feature type="transmembrane region" description="Helical" evidence="21">
    <location>
        <begin position="630"/>
        <end position="650"/>
    </location>
</feature>
<evidence type="ECO:0000256" key="10">
    <source>
        <dbReference type="ARBA" id="ARBA00022946"/>
    </source>
</evidence>